<feature type="domain" description="Glycosyl hydrolase family 13 catalytic" evidence="2">
    <location>
        <begin position="64"/>
        <end position="390"/>
    </location>
</feature>
<name>A0ABT9A5R1_9BACT</name>
<keyword evidence="1" id="KW-0732">Signal</keyword>
<keyword evidence="4" id="KW-1185">Reference proteome</keyword>
<proteinExistence type="predicted"/>
<feature type="chain" id="PRO_5046352249" evidence="1">
    <location>
        <begin position="17"/>
        <end position="472"/>
    </location>
</feature>
<dbReference type="SUPFAM" id="SSF51011">
    <property type="entry name" value="Glycosyl hydrolase domain"/>
    <property type="match status" value="1"/>
</dbReference>
<dbReference type="RefSeq" id="WP_305009831.1">
    <property type="nucleotide sequence ID" value="NZ_JAUQSX010000001.1"/>
</dbReference>
<dbReference type="Gene3D" id="2.60.40.1180">
    <property type="entry name" value="Golgi alpha-mannosidase II"/>
    <property type="match status" value="1"/>
</dbReference>
<dbReference type="InterPro" id="IPR013780">
    <property type="entry name" value="Glyco_hydro_b"/>
</dbReference>
<dbReference type="GO" id="GO:0016787">
    <property type="term" value="F:hydrolase activity"/>
    <property type="evidence" value="ECO:0007669"/>
    <property type="project" value="UniProtKB-KW"/>
</dbReference>
<evidence type="ECO:0000259" key="2">
    <source>
        <dbReference type="SMART" id="SM00642"/>
    </source>
</evidence>
<sequence>MSVFHILRANTLVLLAAVGLMSACNKDTTPPVPVTPPITSTPTPPQYGTPFAGVPNREDAVIYQVNMRAFSQAGNFAGVLARLDSIKAVGTNVLYLMPIYPVGQAVGSYPSYNSPYAVKDYRAVNAEFGTLADLRTLVDAAHARGMAVMLDWVANHTSWDNPWITAHPDWYKANAAGNIAAVSNNGTTYNDVAQLDFTNAYLRAEMISAIKSWVFTANVDGFRFDYADFQPNDFWKQAIDTLRNVKTHKLLLLAEATRSANFASGFDYNFGFNFYGGIRGVYISNGPATNFDALNASEYVGATGTQQVVRYITNHDANDSDGTPVTQFGGKAGAMSAFVITALYKGVPMIYNGQEAGMTAKIPFPFTSVKVQWGVNPDVKRAYQQLMAARAASPALRSGTPTAYSTANVCAFTKTAGSEQAFVLANVRNSVQTFTVPAALANTSWTNALQGGTYAVGATISLPAYGYLVLKK</sequence>
<dbReference type="Pfam" id="PF00128">
    <property type="entry name" value="Alpha-amylase"/>
    <property type="match status" value="2"/>
</dbReference>
<keyword evidence="3" id="KW-0378">Hydrolase</keyword>
<comment type="caution">
    <text evidence="3">The sequence shown here is derived from an EMBL/GenBank/DDBJ whole genome shotgun (WGS) entry which is preliminary data.</text>
</comment>
<dbReference type="SUPFAM" id="SSF51445">
    <property type="entry name" value="(Trans)glycosidases"/>
    <property type="match status" value="1"/>
</dbReference>
<dbReference type="InterPro" id="IPR006047">
    <property type="entry name" value="GH13_cat_dom"/>
</dbReference>
<dbReference type="PANTHER" id="PTHR10357">
    <property type="entry name" value="ALPHA-AMYLASE FAMILY MEMBER"/>
    <property type="match status" value="1"/>
</dbReference>
<dbReference type="InterPro" id="IPR017853">
    <property type="entry name" value="GH"/>
</dbReference>
<evidence type="ECO:0000313" key="4">
    <source>
        <dbReference type="Proteomes" id="UP001167796"/>
    </source>
</evidence>
<protein>
    <submittedName>
        <fullName evidence="3">Alpha-amylase family glycosyl hydrolase</fullName>
    </submittedName>
</protein>
<gene>
    <name evidence="3" type="ORF">Q5H92_02210</name>
</gene>
<dbReference type="Proteomes" id="UP001167796">
    <property type="component" value="Unassembled WGS sequence"/>
</dbReference>
<reference evidence="3" key="1">
    <citation type="submission" date="2023-07" db="EMBL/GenBank/DDBJ databases">
        <authorList>
            <person name="Kim M.K."/>
        </authorList>
    </citation>
    <scope>NUCLEOTIDE SEQUENCE</scope>
    <source>
        <strain evidence="3">M29</strain>
    </source>
</reference>
<feature type="signal peptide" evidence="1">
    <location>
        <begin position="1"/>
        <end position="16"/>
    </location>
</feature>
<dbReference type="CDD" id="cd11313">
    <property type="entry name" value="AmyAc_arch_bac_AmyA"/>
    <property type="match status" value="1"/>
</dbReference>
<dbReference type="PANTHER" id="PTHR10357:SF179">
    <property type="entry name" value="NEUTRAL AND BASIC AMINO ACID TRANSPORT PROTEIN RBAT"/>
    <property type="match status" value="1"/>
</dbReference>
<organism evidence="3 4">
    <name type="scientific">Hymenobacter mellowenesis</name>
    <dbReference type="NCBI Taxonomy" id="3063995"/>
    <lineage>
        <taxon>Bacteria</taxon>
        <taxon>Pseudomonadati</taxon>
        <taxon>Bacteroidota</taxon>
        <taxon>Cytophagia</taxon>
        <taxon>Cytophagales</taxon>
        <taxon>Hymenobacteraceae</taxon>
        <taxon>Hymenobacter</taxon>
    </lineage>
</organism>
<evidence type="ECO:0000313" key="3">
    <source>
        <dbReference type="EMBL" id="MDO7845154.1"/>
    </source>
</evidence>
<dbReference type="EMBL" id="JAUQSX010000001">
    <property type="protein sequence ID" value="MDO7845154.1"/>
    <property type="molecule type" value="Genomic_DNA"/>
</dbReference>
<evidence type="ECO:0000256" key="1">
    <source>
        <dbReference type="SAM" id="SignalP"/>
    </source>
</evidence>
<accession>A0ABT9A5R1</accession>
<dbReference type="SMART" id="SM00642">
    <property type="entry name" value="Aamy"/>
    <property type="match status" value="1"/>
</dbReference>
<dbReference type="Gene3D" id="3.20.20.80">
    <property type="entry name" value="Glycosidases"/>
    <property type="match status" value="1"/>
</dbReference>